<dbReference type="Proteomes" id="UP000604046">
    <property type="component" value="Unassembled WGS sequence"/>
</dbReference>
<protein>
    <submittedName>
        <fullName evidence="2">Uncharacterized protein</fullName>
    </submittedName>
</protein>
<reference evidence="2" key="1">
    <citation type="submission" date="2021-02" db="EMBL/GenBank/DDBJ databases">
        <authorList>
            <person name="Dougan E. K."/>
            <person name="Rhodes N."/>
            <person name="Thang M."/>
            <person name="Chan C."/>
        </authorList>
    </citation>
    <scope>NUCLEOTIDE SEQUENCE</scope>
</reference>
<evidence type="ECO:0000313" key="3">
    <source>
        <dbReference type="Proteomes" id="UP000604046"/>
    </source>
</evidence>
<organism evidence="2 3">
    <name type="scientific">Symbiodinium natans</name>
    <dbReference type="NCBI Taxonomy" id="878477"/>
    <lineage>
        <taxon>Eukaryota</taxon>
        <taxon>Sar</taxon>
        <taxon>Alveolata</taxon>
        <taxon>Dinophyceae</taxon>
        <taxon>Suessiales</taxon>
        <taxon>Symbiodiniaceae</taxon>
        <taxon>Symbiodinium</taxon>
    </lineage>
</organism>
<accession>A0A812I718</accession>
<evidence type="ECO:0000256" key="1">
    <source>
        <dbReference type="SAM" id="MobiDB-lite"/>
    </source>
</evidence>
<name>A0A812I718_9DINO</name>
<comment type="caution">
    <text evidence="2">The sequence shown here is derived from an EMBL/GenBank/DDBJ whole genome shotgun (WGS) entry which is preliminary data.</text>
</comment>
<sequence length="143" mass="15904">MGWQSHDVLCSERPVLPKYDEHAQAGENLHIVRQLGAIEELRLVCLWHYRRPHTWPSFTMVPGGLLMHDNKGCGTGGTGGTMETAPALLQSKLLRLLQEVICAASVPTALEANQADMHSKPQQSCWRSGTLVRRTQPRKRNAA</sequence>
<feature type="region of interest" description="Disordered" evidence="1">
    <location>
        <begin position="114"/>
        <end position="143"/>
    </location>
</feature>
<gene>
    <name evidence="2" type="ORF">SNAT2548_LOCUS3264</name>
</gene>
<proteinExistence type="predicted"/>
<keyword evidence="3" id="KW-1185">Reference proteome</keyword>
<dbReference type="EMBL" id="CAJNDS010000201">
    <property type="protein sequence ID" value="CAE7026673.1"/>
    <property type="molecule type" value="Genomic_DNA"/>
</dbReference>
<dbReference type="AlphaFoldDB" id="A0A812I718"/>
<evidence type="ECO:0000313" key="2">
    <source>
        <dbReference type="EMBL" id="CAE7026673.1"/>
    </source>
</evidence>